<comment type="caution">
    <text evidence="1">The sequence shown here is derived from an EMBL/GenBank/DDBJ whole genome shotgun (WGS) entry which is preliminary data.</text>
</comment>
<dbReference type="Proteomes" id="UP001190700">
    <property type="component" value="Unassembled WGS sequence"/>
</dbReference>
<accession>A0AAE0FPI7</accession>
<proteinExistence type="predicted"/>
<protein>
    <submittedName>
        <fullName evidence="1">Uncharacterized protein</fullName>
    </submittedName>
</protein>
<gene>
    <name evidence="1" type="ORF">CYMTET_27695</name>
</gene>
<sequence>LAKAIRRRGPGVRALFEPETLEALQTLHPSGEGLPATAPVRAAPLTPEECAVEVECRRMPVASRPACSQPGFEHLDLIFGAADGAPAIQHAGEQIVSNRVPGEILAWLMEARLVALLKPGGGVRPIACGEVLRRMTGKGKAGLQREAEVCAHKVQAGADGGGAIVVPP</sequence>
<name>A0AAE0FPI7_9CHLO</name>
<keyword evidence="2" id="KW-1185">Reference proteome</keyword>
<dbReference type="AlphaFoldDB" id="A0AAE0FPI7"/>
<dbReference type="EMBL" id="LGRX02015373">
    <property type="protein sequence ID" value="KAK3263500.1"/>
    <property type="molecule type" value="Genomic_DNA"/>
</dbReference>
<feature type="non-terminal residue" evidence="1">
    <location>
        <position position="1"/>
    </location>
</feature>
<evidence type="ECO:0000313" key="1">
    <source>
        <dbReference type="EMBL" id="KAK3263500.1"/>
    </source>
</evidence>
<reference evidence="1 2" key="1">
    <citation type="journal article" date="2015" name="Genome Biol. Evol.">
        <title>Comparative Genomics of a Bacterivorous Green Alga Reveals Evolutionary Causalities and Consequences of Phago-Mixotrophic Mode of Nutrition.</title>
        <authorList>
            <person name="Burns J.A."/>
            <person name="Paasch A."/>
            <person name="Narechania A."/>
            <person name="Kim E."/>
        </authorList>
    </citation>
    <scope>NUCLEOTIDE SEQUENCE [LARGE SCALE GENOMIC DNA]</scope>
    <source>
        <strain evidence="1 2">PLY_AMNH</strain>
    </source>
</reference>
<evidence type="ECO:0000313" key="2">
    <source>
        <dbReference type="Proteomes" id="UP001190700"/>
    </source>
</evidence>
<organism evidence="1 2">
    <name type="scientific">Cymbomonas tetramitiformis</name>
    <dbReference type="NCBI Taxonomy" id="36881"/>
    <lineage>
        <taxon>Eukaryota</taxon>
        <taxon>Viridiplantae</taxon>
        <taxon>Chlorophyta</taxon>
        <taxon>Pyramimonadophyceae</taxon>
        <taxon>Pyramimonadales</taxon>
        <taxon>Pyramimonadaceae</taxon>
        <taxon>Cymbomonas</taxon>
    </lineage>
</organism>